<protein>
    <submittedName>
        <fullName evidence="2">Uncharacterized protein</fullName>
    </submittedName>
</protein>
<proteinExistence type="predicted"/>
<evidence type="ECO:0000313" key="2">
    <source>
        <dbReference type="EMBL" id="CAD8830374.1"/>
    </source>
</evidence>
<accession>A0A7S0ZRV7</accession>
<feature type="signal peptide" evidence="1">
    <location>
        <begin position="1"/>
        <end position="19"/>
    </location>
</feature>
<sequence>MQLNMLVPLLCGLVGQSAALTIFGKTLNSPSFLKNLAPKQKLRVCNAYPSESGMEVRRGSDQLTSAPIPYKSCQELSPSLKFEDKLDFHVENGAEGSFEISSVPSSDATMMLVVHRHDVSSLALAFESHVFANVQGTQVAVLDAYAGTAKAKTLIQAPRFLNGTRRGPAEELEYQNVVSVNPGNYEVELQDTDGKAESTHKFAAKDHETYIVARVGAELTHGGTYHQELMVFPSSDQEHSGTSQMTFGALSLALASFVATVSL</sequence>
<evidence type="ECO:0000256" key="1">
    <source>
        <dbReference type="SAM" id="SignalP"/>
    </source>
</evidence>
<keyword evidence="1" id="KW-0732">Signal</keyword>
<gene>
    <name evidence="2" type="ORF">NSCI0253_LOCUS4720</name>
</gene>
<name>A0A7S0ZRV7_NOCSC</name>
<feature type="chain" id="PRO_5030571640" evidence="1">
    <location>
        <begin position="20"/>
        <end position="263"/>
    </location>
</feature>
<reference evidence="2" key="1">
    <citation type="submission" date="2021-01" db="EMBL/GenBank/DDBJ databases">
        <authorList>
            <person name="Corre E."/>
            <person name="Pelletier E."/>
            <person name="Niang G."/>
            <person name="Scheremetjew M."/>
            <person name="Finn R."/>
            <person name="Kale V."/>
            <person name="Holt S."/>
            <person name="Cochrane G."/>
            <person name="Meng A."/>
            <person name="Brown T."/>
            <person name="Cohen L."/>
        </authorList>
    </citation>
    <scope>NUCLEOTIDE SEQUENCE</scope>
</reference>
<dbReference type="EMBL" id="HBFQ01006686">
    <property type="protein sequence ID" value="CAD8830374.1"/>
    <property type="molecule type" value="Transcribed_RNA"/>
</dbReference>
<dbReference type="AlphaFoldDB" id="A0A7S0ZRV7"/>
<organism evidence="2">
    <name type="scientific">Noctiluca scintillans</name>
    <name type="common">Sea sparkle</name>
    <name type="synonym">Red tide dinoflagellate</name>
    <dbReference type="NCBI Taxonomy" id="2966"/>
    <lineage>
        <taxon>Eukaryota</taxon>
        <taxon>Sar</taxon>
        <taxon>Alveolata</taxon>
        <taxon>Dinophyceae</taxon>
        <taxon>Noctilucales</taxon>
        <taxon>Noctilucaceae</taxon>
        <taxon>Noctiluca</taxon>
    </lineage>
</organism>